<dbReference type="RefSeq" id="WP_126717881.1">
    <property type="nucleotide sequence ID" value="NZ_RWJF01000001.1"/>
</dbReference>
<keyword evidence="1" id="KW-0812">Transmembrane</keyword>
<evidence type="ECO:0000256" key="1">
    <source>
        <dbReference type="SAM" id="Phobius"/>
    </source>
</evidence>
<name>A0A429V7V8_9SPHN</name>
<evidence type="ECO:0000313" key="3">
    <source>
        <dbReference type="Proteomes" id="UP000274661"/>
    </source>
</evidence>
<sequence length="68" mass="7063">MADDSEDRVERTTVVTDSGGGGGGVIAVVVLIVVVLLLLFLFRGQLGLGGNTTEVKVPDKIDVNVNHS</sequence>
<dbReference type="Proteomes" id="UP000274661">
    <property type="component" value="Unassembled WGS sequence"/>
</dbReference>
<protein>
    <submittedName>
        <fullName evidence="2">Uncharacterized protein</fullName>
    </submittedName>
</protein>
<keyword evidence="1" id="KW-0472">Membrane</keyword>
<dbReference type="AlphaFoldDB" id="A0A429V7V8"/>
<accession>A0A429V7V8</accession>
<reference evidence="2 3" key="1">
    <citation type="submission" date="2018-12" db="EMBL/GenBank/DDBJ databases">
        <title>Sphingomonas sp. HMF7854 Genome sequencing and assembly.</title>
        <authorList>
            <person name="Cha I."/>
            <person name="Kang H."/>
            <person name="Kim H."/>
            <person name="Kang J."/>
            <person name="Joh K."/>
        </authorList>
    </citation>
    <scope>NUCLEOTIDE SEQUENCE [LARGE SCALE GENOMIC DNA]</scope>
    <source>
        <strain evidence="2 3">HMF7854</strain>
    </source>
</reference>
<keyword evidence="1" id="KW-1133">Transmembrane helix</keyword>
<organism evidence="2 3">
    <name type="scientific">Sphingomonas ginkgonis</name>
    <dbReference type="NCBI Taxonomy" id="2315330"/>
    <lineage>
        <taxon>Bacteria</taxon>
        <taxon>Pseudomonadati</taxon>
        <taxon>Pseudomonadota</taxon>
        <taxon>Alphaproteobacteria</taxon>
        <taxon>Sphingomonadales</taxon>
        <taxon>Sphingomonadaceae</taxon>
        <taxon>Sphingomonas</taxon>
    </lineage>
</organism>
<proteinExistence type="predicted"/>
<dbReference type="EMBL" id="RWJF01000001">
    <property type="protein sequence ID" value="RST30046.1"/>
    <property type="molecule type" value="Genomic_DNA"/>
</dbReference>
<feature type="transmembrane region" description="Helical" evidence="1">
    <location>
        <begin position="20"/>
        <end position="42"/>
    </location>
</feature>
<comment type="caution">
    <text evidence="2">The sequence shown here is derived from an EMBL/GenBank/DDBJ whole genome shotgun (WGS) entry which is preliminary data.</text>
</comment>
<gene>
    <name evidence="2" type="ORF">HMF7854_03805</name>
</gene>
<keyword evidence="3" id="KW-1185">Reference proteome</keyword>
<evidence type="ECO:0000313" key="2">
    <source>
        <dbReference type="EMBL" id="RST30046.1"/>
    </source>
</evidence>